<evidence type="ECO:0000256" key="2">
    <source>
        <dbReference type="SAM" id="MobiDB-lite"/>
    </source>
</evidence>
<name>A0A6A4JJT9_APOLU</name>
<gene>
    <name evidence="3" type="ORF">GE061_001821</name>
</gene>
<protein>
    <submittedName>
        <fullName evidence="3">Uncharacterized protein</fullName>
    </submittedName>
</protein>
<proteinExistence type="predicted"/>
<sequence length="471" mass="52206">MVLKLEEAKWTLAQSTNELQAQNNDLMSKNMELRRQKHHMSLEVRALRSHQCNIKKLVNQALLEVDVQSASIKRQENCLVDLHLIVSQQNDRNSEIPGVANEEDVDCNGMIAPNILYEIKKSVKASCGGQVGLSPIVEETPTKKDGRRTVRVLSRSLVQEVDDEDMVCDPKAQPGQISQSTANFTAICEKSVRDINLLLREFKDDEEFICAKTVVDKMDGSACIPKEEPISSAAALASEFNEISAKESTIEGQSKMCRQVKVLDANRLIDEVIQPMADDSIPVHTDPGVIKLHTSASGETRTSPCTLEDSKACGNPGVDRIEQKIPDTFKLAAQHPADQNVTLLPRKDQISTSSLHQFVEPSRGASPISTDEVLETSCMTFVKDEATSAHIVEEESPPRRIMTRARSKPRKSKLQEPRTSKSQEAPNNATTEQKPKRTATRKVLADYHYGEISCDVSVSSAAKVKRKRAKK</sequence>
<accession>A0A6A4JJT9</accession>
<feature type="compositionally biased region" description="Basic residues" evidence="2">
    <location>
        <begin position="401"/>
        <end position="412"/>
    </location>
</feature>
<dbReference type="AlphaFoldDB" id="A0A6A4JJT9"/>
<keyword evidence="4" id="KW-1185">Reference proteome</keyword>
<keyword evidence="1" id="KW-0175">Coiled coil</keyword>
<reference evidence="3" key="1">
    <citation type="journal article" date="2021" name="Mol. Ecol. Resour.">
        <title>Apolygus lucorum genome provides insights into omnivorousness and mesophyll feeding.</title>
        <authorList>
            <person name="Liu Y."/>
            <person name="Liu H."/>
            <person name="Wang H."/>
            <person name="Huang T."/>
            <person name="Liu B."/>
            <person name="Yang B."/>
            <person name="Yin L."/>
            <person name="Li B."/>
            <person name="Zhang Y."/>
            <person name="Zhang S."/>
            <person name="Jiang F."/>
            <person name="Zhang X."/>
            <person name="Ren Y."/>
            <person name="Wang B."/>
            <person name="Wang S."/>
            <person name="Lu Y."/>
            <person name="Wu K."/>
            <person name="Fan W."/>
            <person name="Wang G."/>
        </authorList>
    </citation>
    <scope>NUCLEOTIDE SEQUENCE</scope>
    <source>
        <strain evidence="3">12Hb</strain>
    </source>
</reference>
<organism evidence="3 4">
    <name type="scientific">Apolygus lucorum</name>
    <name type="common">Small green plant bug</name>
    <name type="synonym">Lygocoris lucorum</name>
    <dbReference type="NCBI Taxonomy" id="248454"/>
    <lineage>
        <taxon>Eukaryota</taxon>
        <taxon>Metazoa</taxon>
        <taxon>Ecdysozoa</taxon>
        <taxon>Arthropoda</taxon>
        <taxon>Hexapoda</taxon>
        <taxon>Insecta</taxon>
        <taxon>Pterygota</taxon>
        <taxon>Neoptera</taxon>
        <taxon>Paraneoptera</taxon>
        <taxon>Hemiptera</taxon>
        <taxon>Heteroptera</taxon>
        <taxon>Panheteroptera</taxon>
        <taxon>Cimicomorpha</taxon>
        <taxon>Miridae</taxon>
        <taxon>Mirini</taxon>
        <taxon>Apolygus</taxon>
    </lineage>
</organism>
<dbReference type="EMBL" id="WIXP02000010">
    <property type="protein sequence ID" value="KAF6203490.1"/>
    <property type="molecule type" value="Genomic_DNA"/>
</dbReference>
<evidence type="ECO:0000256" key="1">
    <source>
        <dbReference type="SAM" id="Coils"/>
    </source>
</evidence>
<evidence type="ECO:0000313" key="3">
    <source>
        <dbReference type="EMBL" id="KAF6203490.1"/>
    </source>
</evidence>
<feature type="coiled-coil region" evidence="1">
    <location>
        <begin position="5"/>
        <end position="36"/>
    </location>
</feature>
<evidence type="ECO:0000313" key="4">
    <source>
        <dbReference type="Proteomes" id="UP000466442"/>
    </source>
</evidence>
<comment type="caution">
    <text evidence="3">The sequence shown here is derived from an EMBL/GenBank/DDBJ whole genome shotgun (WGS) entry which is preliminary data.</text>
</comment>
<feature type="compositionally biased region" description="Polar residues" evidence="2">
    <location>
        <begin position="422"/>
        <end position="432"/>
    </location>
</feature>
<dbReference type="Proteomes" id="UP000466442">
    <property type="component" value="Unassembled WGS sequence"/>
</dbReference>
<feature type="region of interest" description="Disordered" evidence="2">
    <location>
        <begin position="390"/>
        <end position="442"/>
    </location>
</feature>